<keyword evidence="2" id="KW-1185">Reference proteome</keyword>
<dbReference type="RefSeq" id="WP_345332481.1">
    <property type="nucleotide sequence ID" value="NZ_BAABJI010000002.1"/>
</dbReference>
<dbReference type="Proteomes" id="UP001501436">
    <property type="component" value="Unassembled WGS sequence"/>
</dbReference>
<protein>
    <recommendedName>
        <fullName evidence="3">PAS domain-containing protein</fullName>
    </recommendedName>
</protein>
<evidence type="ECO:0008006" key="3">
    <source>
        <dbReference type="Google" id="ProtNLM"/>
    </source>
</evidence>
<comment type="caution">
    <text evidence="1">The sequence shown here is derived from an EMBL/GenBank/DDBJ whole genome shotgun (WGS) entry which is preliminary data.</text>
</comment>
<dbReference type="NCBIfam" id="NF035938">
    <property type="entry name" value="EboA_domain"/>
    <property type="match status" value="1"/>
</dbReference>
<evidence type="ECO:0000313" key="1">
    <source>
        <dbReference type="EMBL" id="GAA4925015.1"/>
    </source>
</evidence>
<reference evidence="2" key="1">
    <citation type="journal article" date="2019" name="Int. J. Syst. Evol. Microbiol.">
        <title>The Global Catalogue of Microorganisms (GCM) 10K type strain sequencing project: providing services to taxonomists for standard genome sequencing and annotation.</title>
        <authorList>
            <consortium name="The Broad Institute Genomics Platform"/>
            <consortium name="The Broad Institute Genome Sequencing Center for Infectious Disease"/>
            <person name="Wu L."/>
            <person name="Ma J."/>
        </authorList>
    </citation>
    <scope>NUCLEOTIDE SEQUENCE [LARGE SCALE GENOMIC DNA]</scope>
    <source>
        <strain evidence="2">JCM 18283</strain>
    </source>
</reference>
<proteinExistence type="predicted"/>
<sequence length="245" mass="27523">MFGYDREALQGELATIIQNNITTDAWAWLSQQGDITNTASFNATFAMMPRKTGKGLIHIAPEQAEQLNTIRPGFTIEGWTADRLGRVYLMLQADAIDQERYFAVIENLFLAAEMNELVALYSALPILAYPELWVKRCAEGIRSNIGSVLEAIMYYNPYPAEYLPEAAWNQLVMKAIFTDKQLDLITGLNERNNPELARILMDFARERGAAGRSVVPELWHLASPFTDAGIVNAVKQQYSTINTIN</sequence>
<evidence type="ECO:0000313" key="2">
    <source>
        <dbReference type="Proteomes" id="UP001501436"/>
    </source>
</evidence>
<dbReference type="InterPro" id="IPR047715">
    <property type="entry name" value="EboA_dom"/>
</dbReference>
<dbReference type="EMBL" id="BAABJI010000002">
    <property type="protein sequence ID" value="GAA4925015.1"/>
    <property type="molecule type" value="Genomic_DNA"/>
</dbReference>
<gene>
    <name evidence="1" type="ORF">GCM10023313_31820</name>
</gene>
<accession>A0ABP9G0S1</accession>
<organism evidence="1 2">
    <name type="scientific">Mucilaginibacter defluvii</name>
    <dbReference type="NCBI Taxonomy" id="1196019"/>
    <lineage>
        <taxon>Bacteria</taxon>
        <taxon>Pseudomonadati</taxon>
        <taxon>Bacteroidota</taxon>
        <taxon>Sphingobacteriia</taxon>
        <taxon>Sphingobacteriales</taxon>
        <taxon>Sphingobacteriaceae</taxon>
        <taxon>Mucilaginibacter</taxon>
    </lineage>
</organism>
<name>A0ABP9G0S1_9SPHI</name>